<dbReference type="Pfam" id="PF00535">
    <property type="entry name" value="Glycos_transf_2"/>
    <property type="match status" value="1"/>
</dbReference>
<feature type="domain" description="Glycosyltransferase 2-like" evidence="2">
    <location>
        <begin position="3"/>
        <end position="112"/>
    </location>
</feature>
<gene>
    <name evidence="3" type="ORF">A2563_04415</name>
</gene>
<keyword evidence="1" id="KW-0812">Transmembrane</keyword>
<feature type="transmembrane region" description="Helical" evidence="1">
    <location>
        <begin position="281"/>
        <end position="299"/>
    </location>
</feature>
<sequence>MVSLIATVLNEGNNISDWLNGILSQTVLPDEIIIVDGGSKDGTWEILTKKSQENNRIKIFQHAGNISSGRNFAISKAGGENIVVTDAGCTYDKNWFKKISDPIISGAQVFVATGFGPWFKPSDNLLAYLVAAATTPAPAEFSRNWLPSSRSVAFKKDVWAKAGGYPEWIPLCEDVVFDFKIFKTGIKPNYIREALVFWRPRTTLSSFFKQLFGYTRSDGHGKLWLRRQMTRYIFYSINIILLFLTIKVSGWFVLIILAGQFDYGRRFWKRWAVFSKDLPLFKRYVGFILMPFVVAFGDLGKMCGWPLGVYERKTGKIKFEV</sequence>
<evidence type="ECO:0000313" key="4">
    <source>
        <dbReference type="Proteomes" id="UP000176634"/>
    </source>
</evidence>
<dbReference type="AlphaFoldDB" id="A0A1F6PA13"/>
<evidence type="ECO:0000256" key="1">
    <source>
        <dbReference type="SAM" id="Phobius"/>
    </source>
</evidence>
<dbReference type="PANTHER" id="PTHR43685">
    <property type="entry name" value="GLYCOSYLTRANSFERASE"/>
    <property type="match status" value="1"/>
</dbReference>
<evidence type="ECO:0000259" key="2">
    <source>
        <dbReference type="Pfam" id="PF00535"/>
    </source>
</evidence>
<dbReference type="PANTHER" id="PTHR43685:SF3">
    <property type="entry name" value="SLR2126 PROTEIN"/>
    <property type="match status" value="1"/>
</dbReference>
<name>A0A1F6PA13_9BACT</name>
<comment type="caution">
    <text evidence="3">The sequence shown here is derived from an EMBL/GenBank/DDBJ whole genome shotgun (WGS) entry which is preliminary data.</text>
</comment>
<dbReference type="InterPro" id="IPR001173">
    <property type="entry name" value="Glyco_trans_2-like"/>
</dbReference>
<dbReference type="InterPro" id="IPR029044">
    <property type="entry name" value="Nucleotide-diphossugar_trans"/>
</dbReference>
<feature type="transmembrane region" description="Helical" evidence="1">
    <location>
        <begin position="232"/>
        <end position="261"/>
    </location>
</feature>
<dbReference type="Gene3D" id="3.90.550.10">
    <property type="entry name" value="Spore Coat Polysaccharide Biosynthesis Protein SpsA, Chain A"/>
    <property type="match status" value="1"/>
</dbReference>
<dbReference type="Proteomes" id="UP000176634">
    <property type="component" value="Unassembled WGS sequence"/>
</dbReference>
<dbReference type="InterPro" id="IPR050834">
    <property type="entry name" value="Glycosyltransf_2"/>
</dbReference>
<reference evidence="3 4" key="1">
    <citation type="journal article" date="2016" name="Nat. Commun.">
        <title>Thousands of microbial genomes shed light on interconnected biogeochemical processes in an aquifer system.</title>
        <authorList>
            <person name="Anantharaman K."/>
            <person name="Brown C.T."/>
            <person name="Hug L.A."/>
            <person name="Sharon I."/>
            <person name="Castelle C.J."/>
            <person name="Probst A.J."/>
            <person name="Thomas B.C."/>
            <person name="Singh A."/>
            <person name="Wilkins M.J."/>
            <person name="Karaoz U."/>
            <person name="Brodie E.L."/>
            <person name="Williams K.H."/>
            <person name="Hubbard S.S."/>
            <person name="Banfield J.F."/>
        </authorList>
    </citation>
    <scope>NUCLEOTIDE SEQUENCE [LARGE SCALE GENOMIC DNA]</scope>
</reference>
<dbReference type="EMBL" id="MFRA01000005">
    <property type="protein sequence ID" value="OGH92880.1"/>
    <property type="molecule type" value="Genomic_DNA"/>
</dbReference>
<evidence type="ECO:0000313" key="3">
    <source>
        <dbReference type="EMBL" id="OGH92880.1"/>
    </source>
</evidence>
<accession>A0A1F6PA13</accession>
<dbReference type="STRING" id="1798705.A2563_04415"/>
<keyword evidence="1" id="KW-1133">Transmembrane helix</keyword>
<keyword evidence="1" id="KW-0472">Membrane</keyword>
<dbReference type="SUPFAM" id="SSF53448">
    <property type="entry name" value="Nucleotide-diphospho-sugar transferases"/>
    <property type="match status" value="1"/>
</dbReference>
<proteinExistence type="predicted"/>
<organism evidence="3 4">
    <name type="scientific">Candidatus Magasanikbacteria bacterium RIFOXYD1_FULL_40_23</name>
    <dbReference type="NCBI Taxonomy" id="1798705"/>
    <lineage>
        <taxon>Bacteria</taxon>
        <taxon>Candidatus Magasanikiibacteriota</taxon>
    </lineage>
</organism>
<protein>
    <recommendedName>
        <fullName evidence="2">Glycosyltransferase 2-like domain-containing protein</fullName>
    </recommendedName>
</protein>